<keyword evidence="1" id="KW-0732">Signal</keyword>
<dbReference type="AlphaFoldDB" id="A0A2M4CEJ6"/>
<evidence type="ECO:0000256" key="1">
    <source>
        <dbReference type="SAM" id="SignalP"/>
    </source>
</evidence>
<organism evidence="2">
    <name type="scientific">Anopheles marajoara</name>
    <dbReference type="NCBI Taxonomy" id="58244"/>
    <lineage>
        <taxon>Eukaryota</taxon>
        <taxon>Metazoa</taxon>
        <taxon>Ecdysozoa</taxon>
        <taxon>Arthropoda</taxon>
        <taxon>Hexapoda</taxon>
        <taxon>Insecta</taxon>
        <taxon>Pterygota</taxon>
        <taxon>Neoptera</taxon>
        <taxon>Endopterygota</taxon>
        <taxon>Diptera</taxon>
        <taxon>Nematocera</taxon>
        <taxon>Culicoidea</taxon>
        <taxon>Culicidae</taxon>
        <taxon>Anophelinae</taxon>
        <taxon>Anopheles</taxon>
    </lineage>
</organism>
<evidence type="ECO:0000313" key="2">
    <source>
        <dbReference type="EMBL" id="MBW63752.1"/>
    </source>
</evidence>
<feature type="signal peptide" evidence="1">
    <location>
        <begin position="1"/>
        <end position="23"/>
    </location>
</feature>
<name>A0A2M4CEJ6_9DIPT</name>
<reference evidence="2" key="1">
    <citation type="submission" date="2018-01" db="EMBL/GenBank/DDBJ databases">
        <title>An insight into the sialome of Amazonian anophelines.</title>
        <authorList>
            <person name="Ribeiro J.M."/>
            <person name="Scarpassa V."/>
            <person name="Calvo E."/>
        </authorList>
    </citation>
    <scope>NUCLEOTIDE SEQUENCE</scope>
    <source>
        <tissue evidence="2">Salivary glands</tissue>
    </source>
</reference>
<dbReference type="EMBL" id="GGFJ01014611">
    <property type="protein sequence ID" value="MBW63752.1"/>
    <property type="molecule type" value="Transcribed_RNA"/>
</dbReference>
<accession>A0A2M4CEJ6</accession>
<proteinExistence type="predicted"/>
<sequence>MVYGRWRLAKRLRLLWPWLCSLGQSFCVSVCPIQSGNFLATLPAGRRYCGRQIMSPTFLWKVVASWYVS</sequence>
<protein>
    <submittedName>
        <fullName evidence="2">Putative secreted protein</fullName>
    </submittedName>
</protein>
<feature type="chain" id="PRO_5014915123" evidence="1">
    <location>
        <begin position="24"/>
        <end position="69"/>
    </location>
</feature>